<comment type="caution">
    <text evidence="1">The sequence shown here is derived from an EMBL/GenBank/DDBJ whole genome shotgun (WGS) entry which is preliminary data.</text>
</comment>
<name>A0ACC2N8G2_9HYME</name>
<accession>A0ACC2N8G2</accession>
<dbReference type="EMBL" id="CM056744">
    <property type="protein sequence ID" value="KAJ8667357.1"/>
    <property type="molecule type" value="Genomic_DNA"/>
</dbReference>
<keyword evidence="2" id="KW-1185">Reference proteome</keyword>
<reference evidence="1" key="1">
    <citation type="submission" date="2023-04" db="EMBL/GenBank/DDBJ databases">
        <title>A chromosome-level genome assembly of the parasitoid wasp Eretmocerus hayati.</title>
        <authorList>
            <person name="Zhong Y."/>
            <person name="Liu S."/>
            <person name="Liu Y."/>
        </authorList>
    </citation>
    <scope>NUCLEOTIDE SEQUENCE</scope>
    <source>
        <strain evidence="1">ZJU_SS_LIU_2023</strain>
    </source>
</reference>
<gene>
    <name evidence="1" type="ORF">QAD02_009019</name>
</gene>
<dbReference type="Proteomes" id="UP001239111">
    <property type="component" value="Chromosome 4"/>
</dbReference>
<evidence type="ECO:0000313" key="1">
    <source>
        <dbReference type="EMBL" id="KAJ8667357.1"/>
    </source>
</evidence>
<proteinExistence type="predicted"/>
<sequence>MEPALALRRRRRRWGQMRSCRCSARSTSNVAPNVQQQQQQRLLRRRQQLQRHQRFLQRQLQRLQQERLQKLKELQEERRRNLSSRRGLNDLPPEMLEMVLRFLSYDDIAKHVRLVSKKFCWVSTTLLNSGLLSAGTRLHGVMRLLEERIRQAKDPLTKRLHSRARDSLELVLAQYELLRACVWRYTHPPRNQNFARLTFYAGSILDEIDQFVSKARQKPEELHDKDTRPAESVTAFGLICKKFMNFFEKVSERKVNRNQVVSGCKSIDLLDCLLDGRELLDLKTRELREYNNGSGGGVRVSMRLRYVLRRAWFTCCDVPGGGPQGEDSWRERQRFMYLRLRRLVASCNEHHLENLHYERELADYAEDRMRMSAPKPPPCSTYSGYGEYGGRFYYYGNMNEYAFDYKVMDAWRKNRARDSTPTRDSDRKPCYDLIINVELKCSPELAPLAVRPMLKCDDFENNNSANNHRPELYMKLTISCPASASDRIPSNFVWEVRSPRYLKTYSKNS</sequence>
<evidence type="ECO:0000313" key="2">
    <source>
        <dbReference type="Proteomes" id="UP001239111"/>
    </source>
</evidence>
<organism evidence="1 2">
    <name type="scientific">Eretmocerus hayati</name>
    <dbReference type="NCBI Taxonomy" id="131215"/>
    <lineage>
        <taxon>Eukaryota</taxon>
        <taxon>Metazoa</taxon>
        <taxon>Ecdysozoa</taxon>
        <taxon>Arthropoda</taxon>
        <taxon>Hexapoda</taxon>
        <taxon>Insecta</taxon>
        <taxon>Pterygota</taxon>
        <taxon>Neoptera</taxon>
        <taxon>Endopterygota</taxon>
        <taxon>Hymenoptera</taxon>
        <taxon>Apocrita</taxon>
        <taxon>Proctotrupomorpha</taxon>
        <taxon>Chalcidoidea</taxon>
        <taxon>Aphelinidae</taxon>
        <taxon>Aphelininae</taxon>
        <taxon>Eretmocerus</taxon>
    </lineage>
</organism>
<protein>
    <submittedName>
        <fullName evidence="1">Uncharacterized protein</fullName>
    </submittedName>
</protein>